<comment type="caution">
    <text evidence="2">The sequence shown here is derived from an EMBL/GenBank/DDBJ whole genome shotgun (WGS) entry which is preliminary data.</text>
</comment>
<dbReference type="Gene3D" id="1.10.150.320">
    <property type="entry name" value="Photosystem II 12 kDa extrinsic protein"/>
    <property type="match status" value="1"/>
</dbReference>
<gene>
    <name evidence="2" type="ORF">PPG34_00585</name>
</gene>
<organism evidence="2 3">
    <name type="scientific">Candidatus Nitronereus thalassa</name>
    <dbReference type="NCBI Taxonomy" id="3020898"/>
    <lineage>
        <taxon>Bacteria</taxon>
        <taxon>Pseudomonadati</taxon>
        <taxon>Nitrospirota</taxon>
        <taxon>Nitrospiria</taxon>
        <taxon>Nitrospirales</taxon>
        <taxon>Nitrospiraceae</taxon>
        <taxon>Candidatus Nitronereus</taxon>
    </lineage>
</organism>
<dbReference type="InterPro" id="IPR004509">
    <property type="entry name" value="Competence_ComEA_HhH"/>
</dbReference>
<dbReference type="PANTHER" id="PTHR21180:SF32">
    <property type="entry name" value="ENDONUCLEASE_EXONUCLEASE_PHOSPHATASE FAMILY DOMAIN-CONTAINING PROTEIN 1"/>
    <property type="match status" value="1"/>
</dbReference>
<dbReference type="PANTHER" id="PTHR21180">
    <property type="entry name" value="ENDONUCLEASE/EXONUCLEASE/PHOSPHATASE FAMILY DOMAIN-CONTAINING PROTEIN 1"/>
    <property type="match status" value="1"/>
</dbReference>
<dbReference type="InterPro" id="IPR010994">
    <property type="entry name" value="RuvA_2-like"/>
</dbReference>
<feature type="domain" description="Helix-hairpin-helix DNA-binding motif class 1" evidence="1">
    <location>
        <begin position="44"/>
        <end position="63"/>
    </location>
</feature>
<protein>
    <submittedName>
        <fullName evidence="2">Helix-hairpin-helix domain-containing protein</fullName>
    </submittedName>
</protein>
<evidence type="ECO:0000313" key="3">
    <source>
        <dbReference type="Proteomes" id="UP001250932"/>
    </source>
</evidence>
<dbReference type="Proteomes" id="UP001250932">
    <property type="component" value="Unassembled WGS sequence"/>
</dbReference>
<dbReference type="SUPFAM" id="SSF47781">
    <property type="entry name" value="RuvA domain 2-like"/>
    <property type="match status" value="1"/>
</dbReference>
<proteinExistence type="predicted"/>
<dbReference type="SMART" id="SM00278">
    <property type="entry name" value="HhH1"/>
    <property type="match status" value="2"/>
</dbReference>
<feature type="domain" description="Helix-hairpin-helix DNA-binding motif class 1" evidence="1">
    <location>
        <begin position="74"/>
        <end position="93"/>
    </location>
</feature>
<dbReference type="EMBL" id="JAQOUE010000001">
    <property type="protein sequence ID" value="MDT7040823.1"/>
    <property type="molecule type" value="Genomic_DNA"/>
</dbReference>
<dbReference type="RefSeq" id="WP_313831182.1">
    <property type="nucleotide sequence ID" value="NZ_JAQOUE010000001.1"/>
</dbReference>
<sequence>MNSLQQLARSYVTIRLLAFVLCLSLPGLGLATEGKIDLNTASATQLEQLPGIGKEIAQRIISYRKDMGPFKSVEELTKVKGIGKAKLTKVKEHLTIGIATQSTSAK</sequence>
<dbReference type="NCBIfam" id="TIGR00426">
    <property type="entry name" value="competence protein ComEA helix-hairpin-helix repeat region"/>
    <property type="match status" value="1"/>
</dbReference>
<dbReference type="InterPro" id="IPR003583">
    <property type="entry name" value="Hlx-hairpin-Hlx_DNA-bd_motif"/>
</dbReference>
<dbReference type="InterPro" id="IPR051675">
    <property type="entry name" value="Endo/Exo/Phosphatase_dom_1"/>
</dbReference>
<accession>A0ABU3K363</accession>
<evidence type="ECO:0000313" key="2">
    <source>
        <dbReference type="EMBL" id="MDT7040823.1"/>
    </source>
</evidence>
<name>A0ABU3K363_9BACT</name>
<keyword evidence="3" id="KW-1185">Reference proteome</keyword>
<dbReference type="Pfam" id="PF12836">
    <property type="entry name" value="HHH_3"/>
    <property type="match status" value="1"/>
</dbReference>
<reference evidence="2 3" key="1">
    <citation type="journal article" date="2023" name="ISME J.">
        <title>Cultivation and genomic characterization of novel and ubiquitous marine nitrite-oxidizing bacteria from the Nitrospirales.</title>
        <authorList>
            <person name="Mueller A.J."/>
            <person name="Daebeler A."/>
            <person name="Herbold C.W."/>
            <person name="Kirkegaard R.H."/>
            <person name="Daims H."/>
        </authorList>
    </citation>
    <scope>NUCLEOTIDE SEQUENCE [LARGE SCALE GENOMIC DNA]</scope>
    <source>
        <strain evidence="2 3">EB</strain>
    </source>
</reference>
<evidence type="ECO:0000259" key="1">
    <source>
        <dbReference type="SMART" id="SM00278"/>
    </source>
</evidence>